<dbReference type="Proteomes" id="UP000484164">
    <property type="component" value="Unassembled WGS sequence"/>
</dbReference>
<name>A0A6L3ZI46_9FLAO</name>
<keyword evidence="16" id="KW-1185">Reference proteome</keyword>
<dbReference type="InterPro" id="IPR050344">
    <property type="entry name" value="Peptidase_M1_aminopeptidases"/>
</dbReference>
<evidence type="ECO:0000256" key="12">
    <source>
        <dbReference type="ARBA" id="ARBA00023049"/>
    </source>
</evidence>
<accession>A0A6L3ZI46</accession>
<dbReference type="PANTHER" id="PTHR11533">
    <property type="entry name" value="PROTEASE M1 ZINC METALLOPROTEASE"/>
    <property type="match status" value="1"/>
</dbReference>
<protein>
    <recommendedName>
        <fullName evidence="5">Aminopeptidase N</fullName>
        <ecNumber evidence="4">3.4.11.2</ecNumber>
    </recommendedName>
</protein>
<dbReference type="EMBL" id="WBVQ01000001">
    <property type="protein sequence ID" value="KAB2817258.1"/>
    <property type="molecule type" value="Genomic_DNA"/>
</dbReference>
<evidence type="ECO:0000256" key="10">
    <source>
        <dbReference type="ARBA" id="ARBA00022801"/>
    </source>
</evidence>
<sequence>MRSLILAGFIGLFQFSAHGQFACGDFKNVASPAGVPNLNYSALSDTFDIHHTHLDLDLYAIPVNDFKAIASLDVERLMNSSSFRFQLDGFSVDSATVNGQSVTVVPAGTSPFVQLTSLPASWSVGTHANVVIYYSGAAPADPTGWGGWHQTSPYYFNLGVGFGVNPHSYGRSLFPAFDNFVEHSTYSFNILTKSPRKAYANGVRTAMVINGDSIHQSWDCTDPMSAYLASVAVSNYAELEGTLSKVGGSTVPSLILGRPADTANAKSSFGHLQGILTSFENWYGPYVWDKVGYALTATGAMEHVTSIHLPVGLADGTYNREDIIAHELAHHWWGNLLTCATAEDMWINEGLAEFSSHLYEEDVYSRERYIRTVRGNQLYVLNYARKDDGGYFALNGIDHSTTYGTHVYQKGAWIGHNLRGYLGDSIFSAAVTSVLSNYAHTNVTTAQFQNYMSAASGVSLADFFSDWITTPGHVAISIDSIESMASGNNWDVRIDLSQNRKARSTYLSSAPMVLNLYGPNGEKHRTTIMVEQAHESHLLVGLNFNPVYATINEGEDYLAGTTYNRVKGIGFGIFNLDNAKARLTVNTATDSHYVYVAHHWAGPERRSSIANVSSNRFWTIRGMWGSDFDAGLRLFYDGRIANGGMDDDLVSVTEDSLVLLYRFDASEEWTLYPHFTKNTMGSASDQFGQINLTKILPGDYVLANASADIGLKESGMGIPPLRVYPNPNHGTLKIELLAEASGSTPLQIVDVSGKSVFETDWQLVPGMNEKVLELNIPSGSYIVKTKTGEQKILFTR</sequence>
<keyword evidence="9" id="KW-0732">Signal</keyword>
<dbReference type="InterPro" id="IPR014782">
    <property type="entry name" value="Peptidase_M1_dom"/>
</dbReference>
<dbReference type="EC" id="3.4.11.2" evidence="4"/>
<dbReference type="Pfam" id="PF18962">
    <property type="entry name" value="Por_Secre_tail"/>
    <property type="match status" value="1"/>
</dbReference>
<dbReference type="Gene3D" id="1.10.390.10">
    <property type="entry name" value="Neutral Protease Domain 2"/>
    <property type="match status" value="1"/>
</dbReference>
<dbReference type="PRINTS" id="PR00756">
    <property type="entry name" value="ALADIPTASE"/>
</dbReference>
<evidence type="ECO:0000256" key="11">
    <source>
        <dbReference type="ARBA" id="ARBA00022833"/>
    </source>
</evidence>
<dbReference type="GO" id="GO:0005737">
    <property type="term" value="C:cytoplasm"/>
    <property type="evidence" value="ECO:0007669"/>
    <property type="project" value="TreeGrafter"/>
</dbReference>
<evidence type="ECO:0000256" key="7">
    <source>
        <dbReference type="ARBA" id="ARBA00022670"/>
    </source>
</evidence>
<feature type="domain" description="Peptidase M1 membrane alanine aminopeptidase" evidence="13">
    <location>
        <begin position="318"/>
        <end position="467"/>
    </location>
</feature>
<gene>
    <name evidence="15" type="ORF">F8C82_02375</name>
</gene>
<dbReference type="InterPro" id="IPR042097">
    <property type="entry name" value="Aminopeptidase_N-like_N_sf"/>
</dbReference>
<evidence type="ECO:0000256" key="6">
    <source>
        <dbReference type="ARBA" id="ARBA00022438"/>
    </source>
</evidence>
<keyword evidence="10" id="KW-0378">Hydrolase</keyword>
<evidence type="ECO:0000256" key="8">
    <source>
        <dbReference type="ARBA" id="ARBA00022723"/>
    </source>
</evidence>
<evidence type="ECO:0000256" key="5">
    <source>
        <dbReference type="ARBA" id="ARBA00015611"/>
    </source>
</evidence>
<dbReference type="InterPro" id="IPR027268">
    <property type="entry name" value="Peptidase_M4/M1_CTD_sf"/>
</dbReference>
<keyword evidence="12" id="KW-0482">Metalloprotease</keyword>
<dbReference type="InterPro" id="IPR026444">
    <property type="entry name" value="Secre_tail"/>
</dbReference>
<dbReference type="GO" id="GO:0016020">
    <property type="term" value="C:membrane"/>
    <property type="evidence" value="ECO:0007669"/>
    <property type="project" value="TreeGrafter"/>
</dbReference>
<dbReference type="GO" id="GO:0070006">
    <property type="term" value="F:metalloaminopeptidase activity"/>
    <property type="evidence" value="ECO:0007669"/>
    <property type="project" value="TreeGrafter"/>
</dbReference>
<keyword evidence="6" id="KW-0031">Aminopeptidase</keyword>
<dbReference type="OrthoDB" id="100605at2"/>
<dbReference type="InterPro" id="IPR001930">
    <property type="entry name" value="Peptidase_M1"/>
</dbReference>
<evidence type="ECO:0000259" key="13">
    <source>
        <dbReference type="Pfam" id="PF01433"/>
    </source>
</evidence>
<dbReference type="AlphaFoldDB" id="A0A6L3ZI46"/>
<dbReference type="PANTHER" id="PTHR11533:SF174">
    <property type="entry name" value="PUROMYCIN-SENSITIVE AMINOPEPTIDASE-RELATED"/>
    <property type="match status" value="1"/>
</dbReference>
<evidence type="ECO:0000256" key="3">
    <source>
        <dbReference type="ARBA" id="ARBA00010136"/>
    </source>
</evidence>
<dbReference type="SUPFAM" id="SSF55486">
    <property type="entry name" value="Metalloproteases ('zincins'), catalytic domain"/>
    <property type="match status" value="1"/>
</dbReference>
<dbReference type="NCBIfam" id="TIGR04183">
    <property type="entry name" value="Por_Secre_tail"/>
    <property type="match status" value="1"/>
</dbReference>
<organism evidence="15 16">
    <name type="scientific">Phaeocystidibacter marisrubri</name>
    <dbReference type="NCBI Taxonomy" id="1577780"/>
    <lineage>
        <taxon>Bacteria</taxon>
        <taxon>Pseudomonadati</taxon>
        <taxon>Bacteroidota</taxon>
        <taxon>Flavobacteriia</taxon>
        <taxon>Flavobacteriales</taxon>
        <taxon>Phaeocystidibacteraceae</taxon>
        <taxon>Phaeocystidibacter</taxon>
    </lineage>
</organism>
<evidence type="ECO:0000256" key="2">
    <source>
        <dbReference type="ARBA" id="ARBA00001947"/>
    </source>
</evidence>
<comment type="cofactor">
    <cofactor evidence="2">
        <name>Zn(2+)</name>
        <dbReference type="ChEBI" id="CHEBI:29105"/>
    </cofactor>
</comment>
<evidence type="ECO:0000313" key="16">
    <source>
        <dbReference type="Proteomes" id="UP000484164"/>
    </source>
</evidence>
<dbReference type="SUPFAM" id="SSF63737">
    <property type="entry name" value="Leukotriene A4 hydrolase N-terminal domain"/>
    <property type="match status" value="1"/>
</dbReference>
<dbReference type="CDD" id="cd09603">
    <property type="entry name" value="M1_APN_like"/>
    <property type="match status" value="1"/>
</dbReference>
<keyword evidence="8" id="KW-0479">Metal-binding</keyword>
<dbReference type="GO" id="GO:0016285">
    <property type="term" value="F:alanyl aminopeptidase activity"/>
    <property type="evidence" value="ECO:0007669"/>
    <property type="project" value="UniProtKB-EC"/>
</dbReference>
<dbReference type="Pfam" id="PF01433">
    <property type="entry name" value="Peptidase_M1"/>
    <property type="match status" value="1"/>
</dbReference>
<keyword evidence="11" id="KW-0862">Zinc</keyword>
<evidence type="ECO:0000256" key="1">
    <source>
        <dbReference type="ARBA" id="ARBA00000098"/>
    </source>
</evidence>
<evidence type="ECO:0000313" key="15">
    <source>
        <dbReference type="EMBL" id="KAB2817258.1"/>
    </source>
</evidence>
<feature type="domain" description="Secretion system C-terminal sorting" evidence="14">
    <location>
        <begin position="723"/>
        <end position="792"/>
    </location>
</feature>
<comment type="similarity">
    <text evidence="3">Belongs to the peptidase M1 family.</text>
</comment>
<evidence type="ECO:0000256" key="9">
    <source>
        <dbReference type="ARBA" id="ARBA00022729"/>
    </source>
</evidence>
<dbReference type="GO" id="GO:0042277">
    <property type="term" value="F:peptide binding"/>
    <property type="evidence" value="ECO:0007669"/>
    <property type="project" value="TreeGrafter"/>
</dbReference>
<evidence type="ECO:0000259" key="14">
    <source>
        <dbReference type="Pfam" id="PF18962"/>
    </source>
</evidence>
<dbReference type="GO" id="GO:0005615">
    <property type="term" value="C:extracellular space"/>
    <property type="evidence" value="ECO:0007669"/>
    <property type="project" value="TreeGrafter"/>
</dbReference>
<comment type="caution">
    <text evidence="15">The sequence shown here is derived from an EMBL/GenBank/DDBJ whole genome shotgun (WGS) entry which is preliminary data.</text>
</comment>
<proteinExistence type="inferred from homology"/>
<dbReference type="GO" id="GO:0006508">
    <property type="term" value="P:proteolysis"/>
    <property type="evidence" value="ECO:0007669"/>
    <property type="project" value="UniProtKB-KW"/>
</dbReference>
<dbReference type="RefSeq" id="WP_151691829.1">
    <property type="nucleotide sequence ID" value="NZ_BMGX01000002.1"/>
</dbReference>
<dbReference type="GO" id="GO:0043171">
    <property type="term" value="P:peptide catabolic process"/>
    <property type="evidence" value="ECO:0007669"/>
    <property type="project" value="TreeGrafter"/>
</dbReference>
<dbReference type="GO" id="GO:0008270">
    <property type="term" value="F:zinc ion binding"/>
    <property type="evidence" value="ECO:0007669"/>
    <property type="project" value="InterPro"/>
</dbReference>
<comment type="catalytic activity">
    <reaction evidence="1">
        <text>Release of an N-terminal amino acid, Xaa-|-Yaa- from a peptide, amide or arylamide. Xaa is preferably Ala, but may be most amino acids including Pro (slow action). When a terminal hydrophobic residue is followed by a prolyl residue, the two may be released as an intact Xaa-Pro dipeptide.</text>
        <dbReference type="EC" id="3.4.11.2"/>
    </reaction>
</comment>
<reference evidence="15 16" key="1">
    <citation type="submission" date="2019-10" db="EMBL/GenBank/DDBJ databases">
        <title>Genome sequence of Phaeocystidibacter marisrubri JCM30614 (type strain).</title>
        <authorList>
            <person name="Bowman J.P."/>
        </authorList>
    </citation>
    <scope>NUCLEOTIDE SEQUENCE [LARGE SCALE GENOMIC DNA]</scope>
    <source>
        <strain evidence="15 16">JCM 30614</strain>
    </source>
</reference>
<dbReference type="Gene3D" id="2.60.40.1730">
    <property type="entry name" value="tricorn interacting facor f3 domain"/>
    <property type="match status" value="1"/>
</dbReference>
<evidence type="ECO:0000256" key="4">
    <source>
        <dbReference type="ARBA" id="ARBA00012564"/>
    </source>
</evidence>
<keyword evidence="7" id="KW-0645">Protease</keyword>